<dbReference type="SUPFAM" id="SSF55874">
    <property type="entry name" value="ATPase domain of HSP90 chaperone/DNA topoisomerase II/histidine kinase"/>
    <property type="match status" value="1"/>
</dbReference>
<evidence type="ECO:0000256" key="5">
    <source>
        <dbReference type="ARBA" id="ARBA00022553"/>
    </source>
</evidence>
<keyword evidence="13 14" id="KW-0472">Membrane</keyword>
<dbReference type="InterPro" id="IPR036890">
    <property type="entry name" value="HATPase_C_sf"/>
</dbReference>
<dbReference type="InterPro" id="IPR004358">
    <property type="entry name" value="Sig_transdc_His_kin-like_C"/>
</dbReference>
<dbReference type="SMART" id="SM00304">
    <property type="entry name" value="HAMP"/>
    <property type="match status" value="1"/>
</dbReference>
<dbReference type="SUPFAM" id="SSF158472">
    <property type="entry name" value="HAMP domain-like"/>
    <property type="match status" value="1"/>
</dbReference>
<comment type="caution">
    <text evidence="17">The sequence shown here is derived from an EMBL/GenBank/DDBJ whole genome shotgun (WGS) entry which is preliminary data.</text>
</comment>
<feature type="transmembrane region" description="Helical" evidence="14">
    <location>
        <begin position="176"/>
        <end position="195"/>
    </location>
</feature>
<feature type="domain" description="HAMP" evidence="16">
    <location>
        <begin position="195"/>
        <end position="249"/>
    </location>
</feature>
<accession>A0A2M8S0J5</accession>
<keyword evidence="11 14" id="KW-1133">Transmembrane helix</keyword>
<dbReference type="Gene3D" id="6.10.340.10">
    <property type="match status" value="1"/>
</dbReference>
<dbReference type="CDD" id="cd06225">
    <property type="entry name" value="HAMP"/>
    <property type="match status" value="1"/>
</dbReference>
<keyword evidence="5" id="KW-0597">Phosphoprotein</keyword>
<dbReference type="OrthoDB" id="9804645at2"/>
<evidence type="ECO:0000313" key="17">
    <source>
        <dbReference type="EMBL" id="PJG84669.1"/>
    </source>
</evidence>
<dbReference type="EC" id="2.7.13.3" evidence="3"/>
<dbReference type="GO" id="GO:0005886">
    <property type="term" value="C:plasma membrane"/>
    <property type="evidence" value="ECO:0007669"/>
    <property type="project" value="UniProtKB-SubCell"/>
</dbReference>
<protein>
    <recommendedName>
        <fullName evidence="3">histidine kinase</fullName>
        <ecNumber evidence="3">2.7.13.3</ecNumber>
    </recommendedName>
</protein>
<dbReference type="Pfam" id="PF00672">
    <property type="entry name" value="HAMP"/>
    <property type="match status" value="1"/>
</dbReference>
<evidence type="ECO:0000256" key="2">
    <source>
        <dbReference type="ARBA" id="ARBA00004651"/>
    </source>
</evidence>
<dbReference type="SMART" id="SM00387">
    <property type="entry name" value="HATPase_c"/>
    <property type="match status" value="1"/>
</dbReference>
<dbReference type="Gene3D" id="3.30.565.10">
    <property type="entry name" value="Histidine kinase-like ATPase, C-terminal domain"/>
    <property type="match status" value="1"/>
</dbReference>
<dbReference type="GO" id="GO:0005524">
    <property type="term" value="F:ATP binding"/>
    <property type="evidence" value="ECO:0007669"/>
    <property type="project" value="UniProtKB-KW"/>
</dbReference>
<evidence type="ECO:0000259" key="15">
    <source>
        <dbReference type="PROSITE" id="PS50109"/>
    </source>
</evidence>
<keyword evidence="12" id="KW-0902">Two-component regulatory system</keyword>
<dbReference type="Gene3D" id="3.30.450.210">
    <property type="entry name" value="Two-component sensor protein CpxA, periplasmic domain"/>
    <property type="match status" value="1"/>
</dbReference>
<evidence type="ECO:0000256" key="14">
    <source>
        <dbReference type="SAM" id="Phobius"/>
    </source>
</evidence>
<dbReference type="RefSeq" id="WP_100289497.1">
    <property type="nucleotide sequence ID" value="NZ_PHHA01000026.1"/>
</dbReference>
<dbReference type="InterPro" id="IPR003594">
    <property type="entry name" value="HATPase_dom"/>
</dbReference>
<evidence type="ECO:0000256" key="6">
    <source>
        <dbReference type="ARBA" id="ARBA00022679"/>
    </source>
</evidence>
<evidence type="ECO:0000256" key="13">
    <source>
        <dbReference type="ARBA" id="ARBA00023136"/>
    </source>
</evidence>
<feature type="transmembrane region" description="Helical" evidence="14">
    <location>
        <begin position="12"/>
        <end position="35"/>
    </location>
</feature>
<keyword evidence="7 14" id="KW-0812">Transmembrane</keyword>
<evidence type="ECO:0000256" key="12">
    <source>
        <dbReference type="ARBA" id="ARBA00023012"/>
    </source>
</evidence>
<dbReference type="PROSITE" id="PS50885">
    <property type="entry name" value="HAMP"/>
    <property type="match status" value="1"/>
</dbReference>
<sequence>MRLPKLKLQSNSLTVQIFALFWLTFAILLAIVFFVPTLDARAYTELKGEELRYYQKELIISLRNNRILNVLTHQSEQEVDLYHPLDGRSDIPRPVLVNKDRNIIGASPNDVLQLQKFIYQSDNPLKPLTKRFYNIQISGPFLVHLGLVNEQSHLVYFVRTADPQQEFVSFIFDHPFFMLLLIMVISSPLLLWLAWSIGKPVRELRLSANAVASGDFTINKKLEQQGATELRLVGRSFNHMTQSLEELISNQQRLLSAISHELRTPLTRLQLAAALMRRRQGENAELYRIDTETERLDKMINDLLLLSRNQLNNHLLREIFPIQEIWEDIFSDAEFEAEQRSLSFTISQQIQSPEQHSINGNISALSSAVENVLRNSLKYTNNTITATIYIENKMLFIRIDDDGPGVPDDECERIFQPFYRVDAARTRETGGTGLGLAIVANIIQQHQGEVWAQRSSLGGLQVTIMLPLWIEQ</sequence>
<dbReference type="AlphaFoldDB" id="A0A2M8S0J5"/>
<dbReference type="InterPro" id="IPR003660">
    <property type="entry name" value="HAMP_dom"/>
</dbReference>
<reference evidence="17 18" key="1">
    <citation type="submission" date="2017-11" db="EMBL/GenBank/DDBJ databases">
        <title>Reclassification of Bisgaard taxon 7 as Conservatibacter flavescens gen. nov., sp. nov.</title>
        <authorList>
            <person name="Christensen H."/>
        </authorList>
    </citation>
    <scope>NUCLEOTIDE SEQUENCE [LARGE SCALE GENOMIC DNA]</scope>
    <source>
        <strain evidence="17 18">7_4</strain>
    </source>
</reference>
<dbReference type="InterPro" id="IPR003661">
    <property type="entry name" value="HisK_dim/P_dom"/>
</dbReference>
<dbReference type="CDD" id="cd00082">
    <property type="entry name" value="HisKA"/>
    <property type="match status" value="1"/>
</dbReference>
<dbReference type="InterPro" id="IPR005467">
    <property type="entry name" value="His_kinase_dom"/>
</dbReference>
<keyword evidence="4" id="KW-1003">Cell membrane</keyword>
<name>A0A2M8S0J5_9PAST</name>
<keyword evidence="8" id="KW-0547">Nucleotide-binding</keyword>
<dbReference type="InterPro" id="IPR036097">
    <property type="entry name" value="HisK_dim/P_sf"/>
</dbReference>
<evidence type="ECO:0000256" key="8">
    <source>
        <dbReference type="ARBA" id="ARBA00022741"/>
    </source>
</evidence>
<evidence type="ECO:0000256" key="4">
    <source>
        <dbReference type="ARBA" id="ARBA00022475"/>
    </source>
</evidence>
<dbReference type="PROSITE" id="PS50109">
    <property type="entry name" value="HIS_KIN"/>
    <property type="match status" value="1"/>
</dbReference>
<evidence type="ECO:0000256" key="10">
    <source>
        <dbReference type="ARBA" id="ARBA00022840"/>
    </source>
</evidence>
<dbReference type="SMART" id="SM00388">
    <property type="entry name" value="HisKA"/>
    <property type="match status" value="1"/>
</dbReference>
<evidence type="ECO:0000256" key="7">
    <source>
        <dbReference type="ARBA" id="ARBA00022692"/>
    </source>
</evidence>
<dbReference type="Gene3D" id="1.10.287.130">
    <property type="match status" value="1"/>
</dbReference>
<feature type="domain" description="Histidine kinase" evidence="15">
    <location>
        <begin position="257"/>
        <end position="470"/>
    </location>
</feature>
<evidence type="ECO:0000256" key="3">
    <source>
        <dbReference type="ARBA" id="ARBA00012438"/>
    </source>
</evidence>
<keyword evidence="6" id="KW-0808">Transferase</keyword>
<keyword evidence="10" id="KW-0067">ATP-binding</keyword>
<comment type="subcellular location">
    <subcellularLocation>
        <location evidence="2">Cell membrane</location>
        <topology evidence="2">Multi-pass membrane protein</topology>
    </subcellularLocation>
</comment>
<dbReference type="EMBL" id="PHHA01000026">
    <property type="protein sequence ID" value="PJG84669.1"/>
    <property type="molecule type" value="Genomic_DNA"/>
</dbReference>
<evidence type="ECO:0000256" key="9">
    <source>
        <dbReference type="ARBA" id="ARBA00022777"/>
    </source>
</evidence>
<comment type="catalytic activity">
    <reaction evidence="1">
        <text>ATP + protein L-histidine = ADP + protein N-phospho-L-histidine.</text>
        <dbReference type="EC" id="2.7.13.3"/>
    </reaction>
</comment>
<keyword evidence="18" id="KW-1185">Reference proteome</keyword>
<keyword evidence="9 17" id="KW-0418">Kinase</keyword>
<dbReference type="InterPro" id="IPR058125">
    <property type="entry name" value="CpxA"/>
</dbReference>
<gene>
    <name evidence="17" type="ORF">CVP05_10375</name>
</gene>
<dbReference type="PANTHER" id="PTHR45528">
    <property type="entry name" value="SENSOR HISTIDINE KINASE CPXA"/>
    <property type="match status" value="1"/>
</dbReference>
<evidence type="ECO:0000256" key="1">
    <source>
        <dbReference type="ARBA" id="ARBA00000085"/>
    </source>
</evidence>
<evidence type="ECO:0000256" key="11">
    <source>
        <dbReference type="ARBA" id="ARBA00022989"/>
    </source>
</evidence>
<dbReference type="Pfam" id="PF00512">
    <property type="entry name" value="HisKA"/>
    <property type="match status" value="1"/>
</dbReference>
<dbReference type="InterPro" id="IPR038515">
    <property type="entry name" value="CpxA_peri_sf"/>
</dbReference>
<dbReference type="PRINTS" id="PR00344">
    <property type="entry name" value="BCTRLSENSOR"/>
</dbReference>
<dbReference type="InterPro" id="IPR050398">
    <property type="entry name" value="HssS/ArlS-like"/>
</dbReference>
<dbReference type="Proteomes" id="UP000229329">
    <property type="component" value="Unassembled WGS sequence"/>
</dbReference>
<organism evidence="17 18">
    <name type="scientific">Conservatibacter flavescens</name>
    <dbReference type="NCBI Taxonomy" id="28161"/>
    <lineage>
        <taxon>Bacteria</taxon>
        <taxon>Pseudomonadati</taxon>
        <taxon>Pseudomonadota</taxon>
        <taxon>Gammaproteobacteria</taxon>
        <taxon>Pasteurellales</taxon>
        <taxon>Pasteurellaceae</taxon>
        <taxon>Conservatibacter</taxon>
    </lineage>
</organism>
<dbReference type="PANTHER" id="PTHR45528:SF1">
    <property type="entry name" value="SENSOR HISTIDINE KINASE CPXA"/>
    <property type="match status" value="1"/>
</dbReference>
<evidence type="ECO:0000313" key="18">
    <source>
        <dbReference type="Proteomes" id="UP000229329"/>
    </source>
</evidence>
<dbReference type="Pfam" id="PF02518">
    <property type="entry name" value="HATPase_c"/>
    <property type="match status" value="1"/>
</dbReference>
<dbReference type="NCBIfam" id="NF007007">
    <property type="entry name" value="PRK09470.1"/>
    <property type="match status" value="1"/>
</dbReference>
<dbReference type="FunFam" id="3.30.565.10:FF:000011">
    <property type="entry name" value="Sensor histidine kinase CpxA"/>
    <property type="match status" value="1"/>
</dbReference>
<dbReference type="SUPFAM" id="SSF47384">
    <property type="entry name" value="Homodimeric domain of signal transducing histidine kinase"/>
    <property type="match status" value="1"/>
</dbReference>
<proteinExistence type="predicted"/>
<evidence type="ECO:0000259" key="16">
    <source>
        <dbReference type="PROSITE" id="PS50885"/>
    </source>
</evidence>
<dbReference type="GO" id="GO:0000155">
    <property type="term" value="F:phosphorelay sensor kinase activity"/>
    <property type="evidence" value="ECO:0007669"/>
    <property type="project" value="InterPro"/>
</dbReference>